<name>A0A655NRY6_VIBCL</name>
<evidence type="ECO:0000313" key="1">
    <source>
        <dbReference type="EMBL" id="CRZ76862.1"/>
    </source>
</evidence>
<dbReference type="Proteomes" id="UP000044806">
    <property type="component" value="Unassembled WGS sequence"/>
</dbReference>
<dbReference type="AlphaFoldDB" id="A0A655NRY6"/>
<proteinExistence type="predicted"/>
<gene>
    <name evidence="1" type="ORF">ERS013165_00089</name>
</gene>
<organism evidence="1 2">
    <name type="scientific">Vibrio cholerae</name>
    <dbReference type="NCBI Taxonomy" id="666"/>
    <lineage>
        <taxon>Bacteria</taxon>
        <taxon>Pseudomonadati</taxon>
        <taxon>Pseudomonadota</taxon>
        <taxon>Gammaproteobacteria</taxon>
        <taxon>Vibrionales</taxon>
        <taxon>Vibrionaceae</taxon>
        <taxon>Vibrio</taxon>
    </lineage>
</organism>
<sequence length="40" mass="4707">MHTRSAQCVTGHRFGCRNRWAIAAKHFLDCTQFFHITDWG</sequence>
<dbReference type="EMBL" id="CWOW01000001">
    <property type="protein sequence ID" value="CRZ76862.1"/>
    <property type="molecule type" value="Genomic_DNA"/>
</dbReference>
<evidence type="ECO:0000313" key="2">
    <source>
        <dbReference type="Proteomes" id="UP000044806"/>
    </source>
</evidence>
<accession>A0A655NRY6</accession>
<protein>
    <submittedName>
        <fullName evidence="1">Uncharacterized protein</fullName>
    </submittedName>
</protein>
<reference evidence="1 2" key="1">
    <citation type="submission" date="2015-07" db="EMBL/GenBank/DDBJ databases">
        <authorList>
            <consortium name="Pathogen Informatics"/>
        </authorList>
    </citation>
    <scope>NUCLEOTIDE SEQUENCE [LARGE SCALE GENOMIC DNA]</scope>
    <source>
        <strain evidence="1 2">A51</strain>
    </source>
</reference>